<accession>A0A9P1J3S9</accession>
<reference evidence="1" key="1">
    <citation type="submission" date="2022-11" db="EMBL/GenBank/DDBJ databases">
        <authorList>
            <person name="Kikuchi T."/>
        </authorList>
    </citation>
    <scope>NUCLEOTIDE SEQUENCE</scope>
    <source>
        <strain evidence="1">PS1010</strain>
    </source>
</reference>
<evidence type="ECO:0000313" key="1">
    <source>
        <dbReference type="EMBL" id="CAI5454454.1"/>
    </source>
</evidence>
<proteinExistence type="predicted"/>
<name>A0A9P1J3S9_9PELO</name>
<protein>
    <submittedName>
        <fullName evidence="1">Uncharacterized protein</fullName>
    </submittedName>
</protein>
<dbReference type="AlphaFoldDB" id="A0A9P1J3S9"/>
<dbReference type="Proteomes" id="UP001152747">
    <property type="component" value="Unassembled WGS sequence"/>
</dbReference>
<dbReference type="EMBL" id="CANHGI010000006">
    <property type="protein sequence ID" value="CAI5454454.1"/>
    <property type="molecule type" value="Genomic_DNA"/>
</dbReference>
<keyword evidence="2" id="KW-1185">Reference proteome</keyword>
<sequence length="194" mass="23273">MDFTDDLNTVFIWMDDLEEVPEVQHIFEYFMIKVWDFSKTAQKYATDYHKYFYGLQTRIERGKSIEKRSNHFQHKNEEFNKKFQTMMEQNSDMVDLLDAKLSDDDFPENVKDVIPEIIDFLTGDLFSIRFAKITNSLLEDMEQIKTDIGFRNIFCLRYIDSYDVVINYTDYLREITPPMCPTCGYRHNSNDHFP</sequence>
<evidence type="ECO:0000313" key="2">
    <source>
        <dbReference type="Proteomes" id="UP001152747"/>
    </source>
</evidence>
<organism evidence="1 2">
    <name type="scientific">Caenorhabditis angaria</name>
    <dbReference type="NCBI Taxonomy" id="860376"/>
    <lineage>
        <taxon>Eukaryota</taxon>
        <taxon>Metazoa</taxon>
        <taxon>Ecdysozoa</taxon>
        <taxon>Nematoda</taxon>
        <taxon>Chromadorea</taxon>
        <taxon>Rhabditida</taxon>
        <taxon>Rhabditina</taxon>
        <taxon>Rhabditomorpha</taxon>
        <taxon>Rhabditoidea</taxon>
        <taxon>Rhabditidae</taxon>
        <taxon>Peloderinae</taxon>
        <taxon>Caenorhabditis</taxon>
    </lineage>
</organism>
<gene>
    <name evidence="1" type="ORF">CAMP_LOCUS17091</name>
</gene>
<comment type="caution">
    <text evidence="1">The sequence shown here is derived from an EMBL/GenBank/DDBJ whole genome shotgun (WGS) entry which is preliminary data.</text>
</comment>